<feature type="transmembrane region" description="Helical" evidence="1">
    <location>
        <begin position="97"/>
        <end position="118"/>
    </location>
</feature>
<keyword evidence="1" id="KW-0812">Transmembrane</keyword>
<keyword evidence="1" id="KW-0472">Membrane</keyword>
<evidence type="ECO:0000313" key="3">
    <source>
        <dbReference type="Proteomes" id="UP000475214"/>
    </source>
</evidence>
<sequence>MEVRGRDDHERTGARGSDESSSVLRAILAVVGLVIVVWIAKALIVTGTVVGSALLGHRVAGMTGVMIGMTVVAAAVVAACYAVVVGTPRHATTRQEICSQSMIWIVCVWTVAMGWLIGERVSDTAAVVGLLVAIVVVGVAGLAVAARMDSDVVSALRRRRNPPGRSGPVRPRA</sequence>
<name>A0A6L9SIJ8_9ACTN</name>
<protein>
    <submittedName>
        <fullName evidence="2">Uncharacterized protein</fullName>
    </submittedName>
</protein>
<evidence type="ECO:0000256" key="1">
    <source>
        <dbReference type="SAM" id="Phobius"/>
    </source>
</evidence>
<dbReference type="Proteomes" id="UP000475214">
    <property type="component" value="Unassembled WGS sequence"/>
</dbReference>
<feature type="transmembrane region" description="Helical" evidence="1">
    <location>
        <begin position="64"/>
        <end position="85"/>
    </location>
</feature>
<feature type="transmembrane region" description="Helical" evidence="1">
    <location>
        <begin position="124"/>
        <end position="148"/>
    </location>
</feature>
<evidence type="ECO:0000313" key="2">
    <source>
        <dbReference type="EMBL" id="NEE04508.1"/>
    </source>
</evidence>
<dbReference type="EMBL" id="JAAGOA010000035">
    <property type="protein sequence ID" value="NEE04508.1"/>
    <property type="molecule type" value="Genomic_DNA"/>
</dbReference>
<gene>
    <name evidence="2" type="ORF">G1H10_30515</name>
</gene>
<keyword evidence="1" id="KW-1133">Transmembrane helix</keyword>
<keyword evidence="3" id="KW-1185">Reference proteome</keyword>
<dbReference type="AlphaFoldDB" id="A0A6L9SIJ8"/>
<feature type="transmembrane region" description="Helical" evidence="1">
    <location>
        <begin position="23"/>
        <end position="44"/>
    </location>
</feature>
<comment type="caution">
    <text evidence="2">The sequence shown here is derived from an EMBL/GenBank/DDBJ whole genome shotgun (WGS) entry which is preliminary data.</text>
</comment>
<reference evidence="2 3" key="1">
    <citation type="submission" date="2020-02" db="EMBL/GenBank/DDBJ databases">
        <authorList>
            <person name="Li X.-J."/>
            <person name="Han X.-M."/>
        </authorList>
    </citation>
    <scope>NUCLEOTIDE SEQUENCE [LARGE SCALE GENOMIC DNA]</scope>
    <source>
        <strain evidence="2 3">CCTCC AB 2017055</strain>
    </source>
</reference>
<dbReference type="RefSeq" id="WP_163745053.1">
    <property type="nucleotide sequence ID" value="NZ_JAAGOA010000035.1"/>
</dbReference>
<accession>A0A6L9SIJ8</accession>
<proteinExistence type="predicted"/>
<organism evidence="2 3">
    <name type="scientific">Phytoactinopolyspora halotolerans</name>
    <dbReference type="NCBI Taxonomy" id="1981512"/>
    <lineage>
        <taxon>Bacteria</taxon>
        <taxon>Bacillati</taxon>
        <taxon>Actinomycetota</taxon>
        <taxon>Actinomycetes</taxon>
        <taxon>Jiangellales</taxon>
        <taxon>Jiangellaceae</taxon>
        <taxon>Phytoactinopolyspora</taxon>
    </lineage>
</organism>